<evidence type="ECO:0008006" key="3">
    <source>
        <dbReference type="Google" id="ProtNLM"/>
    </source>
</evidence>
<keyword evidence="2" id="KW-1185">Reference proteome</keyword>
<evidence type="ECO:0000313" key="1">
    <source>
        <dbReference type="EMBL" id="KAJ4479295.1"/>
    </source>
</evidence>
<dbReference type="OrthoDB" id="4738875at2759"/>
<sequence length="247" mass="28667">MSVTSQHPSLHLRFATLSDVSKITSLVLPQVSHDGFHDYFFPHQDRHPRDFASWWRKYYRDAILRPYCVVLLVEDSKKNIRGMAAWAYAPKAMRGDVDGIPEPRGIDIAKNSWFEVIQRRIYAWIDTIAETIRPNRCIDSNALQEWRKTVSGMSKRLWSGKDRVHWYSYEYFTFNEDQEKIARPSPDNEGLASPLLHWGTQQSKLDGVSTFVLTLISLRAMYEGLGYNVVDEVKCGPTRCIAMKYDK</sequence>
<dbReference type="EMBL" id="JAOTPV010000008">
    <property type="protein sequence ID" value="KAJ4479295.1"/>
    <property type="molecule type" value="Genomic_DNA"/>
</dbReference>
<dbReference type="Proteomes" id="UP001150266">
    <property type="component" value="Unassembled WGS sequence"/>
</dbReference>
<accession>A0A9W9AD75</accession>
<protein>
    <recommendedName>
        <fullName evidence="3">Acyl-CoA N-acyltransferase</fullName>
    </recommendedName>
</protein>
<name>A0A9W9AD75_9AGAR</name>
<reference evidence="1" key="1">
    <citation type="submission" date="2022-08" db="EMBL/GenBank/DDBJ databases">
        <title>A Global Phylogenomic Analysis of the Shiitake Genus Lentinula.</title>
        <authorList>
            <consortium name="DOE Joint Genome Institute"/>
            <person name="Sierra-Patev S."/>
            <person name="Min B."/>
            <person name="Naranjo-Ortiz M."/>
            <person name="Looney B."/>
            <person name="Konkel Z."/>
            <person name="Slot J.C."/>
            <person name="Sakamoto Y."/>
            <person name="Steenwyk J.L."/>
            <person name="Rokas A."/>
            <person name="Carro J."/>
            <person name="Camarero S."/>
            <person name="Ferreira P."/>
            <person name="Molpeceres G."/>
            <person name="Ruiz-Duenas F.J."/>
            <person name="Serrano A."/>
            <person name="Henrissat B."/>
            <person name="Drula E."/>
            <person name="Hughes K.W."/>
            <person name="Mata J.L."/>
            <person name="Ishikawa N.K."/>
            <person name="Vargas-Isla R."/>
            <person name="Ushijima S."/>
            <person name="Smith C.A."/>
            <person name="Ahrendt S."/>
            <person name="Andreopoulos W."/>
            <person name="He G."/>
            <person name="Labutti K."/>
            <person name="Lipzen A."/>
            <person name="Ng V."/>
            <person name="Riley R."/>
            <person name="Sandor L."/>
            <person name="Barry K."/>
            <person name="Martinez A.T."/>
            <person name="Xiao Y."/>
            <person name="Gibbons J.G."/>
            <person name="Terashima K."/>
            <person name="Grigoriev I.V."/>
            <person name="Hibbett D.S."/>
        </authorList>
    </citation>
    <scope>NUCLEOTIDE SEQUENCE</scope>
    <source>
        <strain evidence="1">JLM2183</strain>
    </source>
</reference>
<comment type="caution">
    <text evidence="1">The sequence shown here is derived from an EMBL/GenBank/DDBJ whole genome shotgun (WGS) entry which is preliminary data.</text>
</comment>
<dbReference type="Gene3D" id="3.40.630.30">
    <property type="match status" value="1"/>
</dbReference>
<evidence type="ECO:0000313" key="2">
    <source>
        <dbReference type="Proteomes" id="UP001150266"/>
    </source>
</evidence>
<organism evidence="1 2">
    <name type="scientific">Lentinula aciculospora</name>
    <dbReference type="NCBI Taxonomy" id="153920"/>
    <lineage>
        <taxon>Eukaryota</taxon>
        <taxon>Fungi</taxon>
        <taxon>Dikarya</taxon>
        <taxon>Basidiomycota</taxon>
        <taxon>Agaricomycotina</taxon>
        <taxon>Agaricomycetes</taxon>
        <taxon>Agaricomycetidae</taxon>
        <taxon>Agaricales</taxon>
        <taxon>Marasmiineae</taxon>
        <taxon>Omphalotaceae</taxon>
        <taxon>Lentinula</taxon>
    </lineage>
</organism>
<dbReference type="AlphaFoldDB" id="A0A9W9AD75"/>
<proteinExistence type="predicted"/>
<gene>
    <name evidence="1" type="ORF">J3R30DRAFT_3702553</name>
</gene>